<dbReference type="PROSITE" id="PS01124">
    <property type="entry name" value="HTH_ARAC_FAMILY_2"/>
    <property type="match status" value="1"/>
</dbReference>
<dbReference type="SMART" id="SM00342">
    <property type="entry name" value="HTH_ARAC"/>
    <property type="match status" value="1"/>
</dbReference>
<dbReference type="InterPro" id="IPR011051">
    <property type="entry name" value="RmlC_Cupin_sf"/>
</dbReference>
<evidence type="ECO:0000256" key="2">
    <source>
        <dbReference type="ARBA" id="ARBA00023125"/>
    </source>
</evidence>
<dbReference type="EMBL" id="DXEI01000069">
    <property type="protein sequence ID" value="HIX94671.1"/>
    <property type="molecule type" value="Genomic_DNA"/>
</dbReference>
<reference evidence="5" key="1">
    <citation type="journal article" date="2021" name="PeerJ">
        <title>Extensive microbial diversity within the chicken gut microbiome revealed by metagenomics and culture.</title>
        <authorList>
            <person name="Gilroy R."/>
            <person name="Ravi A."/>
            <person name="Getino M."/>
            <person name="Pursley I."/>
            <person name="Horton D.L."/>
            <person name="Alikhan N.F."/>
            <person name="Baker D."/>
            <person name="Gharbi K."/>
            <person name="Hall N."/>
            <person name="Watson M."/>
            <person name="Adriaenssens E.M."/>
            <person name="Foster-Nyarko E."/>
            <person name="Jarju S."/>
            <person name="Secka A."/>
            <person name="Antonio M."/>
            <person name="Oren A."/>
            <person name="Chaudhuri R.R."/>
            <person name="La Ragione R."/>
            <person name="Hildebrand F."/>
            <person name="Pallen M.J."/>
        </authorList>
    </citation>
    <scope>NUCLEOTIDE SEQUENCE</scope>
    <source>
        <strain evidence="5">ChiHecec2B26-7398</strain>
    </source>
</reference>
<dbReference type="InterPro" id="IPR014710">
    <property type="entry name" value="RmlC-like_jellyroll"/>
</dbReference>
<keyword evidence="1" id="KW-0805">Transcription regulation</keyword>
<name>A0A9D2BUK2_9FIRM</name>
<dbReference type="InterPro" id="IPR018062">
    <property type="entry name" value="HTH_AraC-typ_CS"/>
</dbReference>
<evidence type="ECO:0000313" key="6">
    <source>
        <dbReference type="Proteomes" id="UP000886751"/>
    </source>
</evidence>
<dbReference type="InterPro" id="IPR018060">
    <property type="entry name" value="HTH_AraC"/>
</dbReference>
<sequence>MEDRSFFTEEGRHGTDRRPMAVLRCRSGPGTAMPARYLAPRHWHEEVEILYFTQGRFTVELDLQETAFAPGEICLVNAGTLHRVQSEPGASEHLALLFDPRILAFSYADEVQQRLVAPLLAGQTGLCSKVVPGDPAYLPLRGALLALQQLYAAQGPGWYIRAKLQLLELLAALGEAGALRPTPQGRLPGEAVARYKAVVSCIRARYMEKLTLAQLARAAGCSPEYLCRFFRKISGSTPVEYLVAFRIEQAKALLRATGDSVLEISLACGFDSPSYFNRQFKRRTGQTPNAYRRQATGRETA</sequence>
<dbReference type="InterPro" id="IPR003313">
    <property type="entry name" value="AraC-bd"/>
</dbReference>
<dbReference type="GO" id="GO:0043565">
    <property type="term" value="F:sequence-specific DNA binding"/>
    <property type="evidence" value="ECO:0007669"/>
    <property type="project" value="InterPro"/>
</dbReference>
<dbReference type="Gene3D" id="1.10.10.60">
    <property type="entry name" value="Homeodomain-like"/>
    <property type="match status" value="2"/>
</dbReference>
<evidence type="ECO:0000256" key="1">
    <source>
        <dbReference type="ARBA" id="ARBA00023015"/>
    </source>
</evidence>
<dbReference type="GO" id="GO:0003700">
    <property type="term" value="F:DNA-binding transcription factor activity"/>
    <property type="evidence" value="ECO:0007669"/>
    <property type="project" value="InterPro"/>
</dbReference>
<evidence type="ECO:0000256" key="3">
    <source>
        <dbReference type="ARBA" id="ARBA00023163"/>
    </source>
</evidence>
<dbReference type="SUPFAM" id="SSF51182">
    <property type="entry name" value="RmlC-like cupins"/>
    <property type="match status" value="1"/>
</dbReference>
<evidence type="ECO:0000313" key="5">
    <source>
        <dbReference type="EMBL" id="HIX94671.1"/>
    </source>
</evidence>
<dbReference type="Gene3D" id="2.60.120.10">
    <property type="entry name" value="Jelly Rolls"/>
    <property type="match status" value="1"/>
</dbReference>
<dbReference type="InterPro" id="IPR020449">
    <property type="entry name" value="Tscrpt_reg_AraC-type_HTH"/>
</dbReference>
<keyword evidence="2" id="KW-0238">DNA-binding</keyword>
<dbReference type="Proteomes" id="UP000886751">
    <property type="component" value="Unassembled WGS sequence"/>
</dbReference>
<dbReference type="PRINTS" id="PR00032">
    <property type="entry name" value="HTHARAC"/>
</dbReference>
<gene>
    <name evidence="5" type="ORF">H9846_04355</name>
</gene>
<dbReference type="SUPFAM" id="SSF46689">
    <property type="entry name" value="Homeodomain-like"/>
    <property type="match status" value="2"/>
</dbReference>
<dbReference type="AlphaFoldDB" id="A0A9D2BUK2"/>
<dbReference type="PANTHER" id="PTHR46796:SF6">
    <property type="entry name" value="ARAC SUBFAMILY"/>
    <property type="match status" value="1"/>
</dbReference>
<organism evidence="5 6">
    <name type="scientific">Candidatus Gemmiger excrementipullorum</name>
    <dbReference type="NCBI Taxonomy" id="2838610"/>
    <lineage>
        <taxon>Bacteria</taxon>
        <taxon>Bacillati</taxon>
        <taxon>Bacillota</taxon>
        <taxon>Clostridia</taxon>
        <taxon>Eubacteriales</taxon>
        <taxon>Gemmiger</taxon>
    </lineage>
</organism>
<dbReference type="PANTHER" id="PTHR46796">
    <property type="entry name" value="HTH-TYPE TRANSCRIPTIONAL ACTIVATOR RHAS-RELATED"/>
    <property type="match status" value="1"/>
</dbReference>
<dbReference type="PROSITE" id="PS00041">
    <property type="entry name" value="HTH_ARAC_FAMILY_1"/>
    <property type="match status" value="1"/>
</dbReference>
<comment type="caution">
    <text evidence="5">The sequence shown here is derived from an EMBL/GenBank/DDBJ whole genome shotgun (WGS) entry which is preliminary data.</text>
</comment>
<dbReference type="Pfam" id="PF12833">
    <property type="entry name" value="HTH_18"/>
    <property type="match status" value="1"/>
</dbReference>
<dbReference type="InterPro" id="IPR050204">
    <property type="entry name" value="AraC_XylS_family_regulators"/>
</dbReference>
<dbReference type="Pfam" id="PF02311">
    <property type="entry name" value="AraC_binding"/>
    <property type="match status" value="1"/>
</dbReference>
<accession>A0A9D2BUK2</accession>
<reference evidence="5" key="2">
    <citation type="submission" date="2021-04" db="EMBL/GenBank/DDBJ databases">
        <authorList>
            <person name="Gilroy R."/>
        </authorList>
    </citation>
    <scope>NUCLEOTIDE SEQUENCE</scope>
    <source>
        <strain evidence="5">ChiHecec2B26-7398</strain>
    </source>
</reference>
<protein>
    <submittedName>
        <fullName evidence="5">AraC family transcriptional regulator</fullName>
    </submittedName>
</protein>
<feature type="domain" description="HTH araC/xylS-type" evidence="4">
    <location>
        <begin position="196"/>
        <end position="294"/>
    </location>
</feature>
<proteinExistence type="predicted"/>
<dbReference type="InterPro" id="IPR009057">
    <property type="entry name" value="Homeodomain-like_sf"/>
</dbReference>
<dbReference type="CDD" id="cd02208">
    <property type="entry name" value="cupin_RmlC-like"/>
    <property type="match status" value="1"/>
</dbReference>
<keyword evidence="3" id="KW-0804">Transcription</keyword>
<evidence type="ECO:0000259" key="4">
    <source>
        <dbReference type="PROSITE" id="PS01124"/>
    </source>
</evidence>